<keyword evidence="5 8" id="KW-0812">Transmembrane</keyword>
<evidence type="ECO:0000256" key="1">
    <source>
        <dbReference type="ARBA" id="ARBA00004127"/>
    </source>
</evidence>
<comment type="subcellular location">
    <subcellularLocation>
        <location evidence="8">Cell membrane</location>
        <topology evidence="8">Multi-pass membrane protein</topology>
    </subcellularLocation>
    <subcellularLocation>
        <location evidence="1">Endomembrane system</location>
        <topology evidence="1">Multi-pass membrane protein</topology>
    </subcellularLocation>
</comment>
<dbReference type="AlphaFoldDB" id="A0A7S9E1N5"/>
<keyword evidence="3 8" id="KW-0813">Transport</keyword>
<protein>
    <recommendedName>
        <fullName evidence="8">Nickel/cobalt efflux system</fullName>
    </recommendedName>
</protein>
<dbReference type="Pfam" id="PF03824">
    <property type="entry name" value="NicO"/>
    <property type="match status" value="1"/>
</dbReference>
<keyword evidence="4" id="KW-0533">Nickel</keyword>
<evidence type="ECO:0000256" key="5">
    <source>
        <dbReference type="ARBA" id="ARBA00022692"/>
    </source>
</evidence>
<evidence type="ECO:0000256" key="6">
    <source>
        <dbReference type="ARBA" id="ARBA00022989"/>
    </source>
</evidence>
<comment type="caution">
    <text evidence="8">Lacks conserved residue(s) required for the propagation of feature annotation.</text>
</comment>
<keyword evidence="7 8" id="KW-0472">Membrane</keyword>
<comment type="similarity">
    <text evidence="2 8">Belongs to the NiCoT transporter (TC 2.A.52) family.</text>
</comment>
<dbReference type="InterPro" id="IPR004688">
    <property type="entry name" value="Ni/Co_transpt"/>
</dbReference>
<dbReference type="EMBL" id="CP064820">
    <property type="protein sequence ID" value="QPG07405.1"/>
    <property type="molecule type" value="Genomic_DNA"/>
</dbReference>
<dbReference type="PANTHER" id="PTHR31611">
    <property type="entry name" value="HIGH-AFFINITY NICKEL TRANSPORT PROTEIN NIC1"/>
    <property type="match status" value="1"/>
</dbReference>
<dbReference type="PANTHER" id="PTHR31611:SF0">
    <property type="entry name" value="HIGH-AFFINITY NICKEL TRANSPORT PROTEIN NIC1"/>
    <property type="match status" value="1"/>
</dbReference>
<evidence type="ECO:0000256" key="3">
    <source>
        <dbReference type="ARBA" id="ARBA00022448"/>
    </source>
</evidence>
<evidence type="ECO:0000313" key="10">
    <source>
        <dbReference type="Proteomes" id="UP000594592"/>
    </source>
</evidence>
<dbReference type="GO" id="GO:0005886">
    <property type="term" value="C:plasma membrane"/>
    <property type="evidence" value="ECO:0007669"/>
    <property type="project" value="UniProtKB-SubCell"/>
</dbReference>
<dbReference type="Proteomes" id="UP000594592">
    <property type="component" value="Chromosome"/>
</dbReference>
<sequence length="321" mass="34575">MLGLIAANLLARCWALQAFGDSGALMAASLLARGYGLRHAVDADHIAAIDNVTRKMMQQGRRPFAVGAWFSLGHSSIVVLASAAIAATATAFSTQMSWLHDTGSVIGTAVSALFYWRWPLSTRDFTQRVAQLSGMEARRAGERRNRQRRRGDELAVWQDLPSDKPQLADVPVGFLFGLGFDTATEIGVLGISAAGASSGISVWSIMVFPALFASGMALVDTLDNVLMVGAYGWAFSKPQRKLYYNMTITGTSVVVALFIGGPEALGLLMDKFALSGGIWRWVGALNDNLGDAGFVVVGLFVACWALSVLNYRWRGYDNLAR</sequence>
<dbReference type="GO" id="GO:0012505">
    <property type="term" value="C:endomembrane system"/>
    <property type="evidence" value="ECO:0007669"/>
    <property type="project" value="UniProtKB-SubCell"/>
</dbReference>
<proteinExistence type="inferred from homology"/>
<evidence type="ECO:0000256" key="7">
    <source>
        <dbReference type="ARBA" id="ARBA00023136"/>
    </source>
</evidence>
<keyword evidence="6 8" id="KW-1133">Transmembrane helix</keyword>
<name>A0A7S9E1N5_KLEPN</name>
<feature type="transmembrane region" description="Helical" evidence="8">
    <location>
        <begin position="98"/>
        <end position="118"/>
    </location>
</feature>
<feature type="transmembrane region" description="Helical" evidence="8">
    <location>
        <begin position="292"/>
        <end position="311"/>
    </location>
</feature>
<evidence type="ECO:0000256" key="2">
    <source>
        <dbReference type="ARBA" id="ARBA00010892"/>
    </source>
</evidence>
<evidence type="ECO:0000313" key="9">
    <source>
        <dbReference type="EMBL" id="QPG07405.1"/>
    </source>
</evidence>
<evidence type="ECO:0000256" key="8">
    <source>
        <dbReference type="RuleBase" id="RU362101"/>
    </source>
</evidence>
<feature type="transmembrane region" description="Helical" evidence="8">
    <location>
        <begin position="242"/>
        <end position="261"/>
    </location>
</feature>
<feature type="transmembrane region" description="Helical" evidence="8">
    <location>
        <begin position="64"/>
        <end position="92"/>
    </location>
</feature>
<organism evidence="9 10">
    <name type="scientific">Klebsiella pneumoniae subsp. pneumoniae</name>
    <dbReference type="NCBI Taxonomy" id="72407"/>
    <lineage>
        <taxon>Bacteria</taxon>
        <taxon>Pseudomonadati</taxon>
        <taxon>Pseudomonadota</taxon>
        <taxon>Gammaproteobacteria</taxon>
        <taxon>Enterobacterales</taxon>
        <taxon>Enterobacteriaceae</taxon>
        <taxon>Klebsiella/Raoultella group</taxon>
        <taxon>Klebsiella</taxon>
        <taxon>Klebsiella pneumoniae complex</taxon>
    </lineage>
</organism>
<evidence type="ECO:0000256" key="4">
    <source>
        <dbReference type="ARBA" id="ARBA00022596"/>
    </source>
</evidence>
<reference evidence="9 10" key="1">
    <citation type="submission" date="2020-11" db="EMBL/GenBank/DDBJ databases">
        <title>Whole Genome sequence of MDR strain of Klebsiella pneumoniae K219 isolated from sputum.</title>
        <authorList>
            <person name="Aditi B.P."/>
            <person name="Mahalakshmi K."/>
            <person name="Naveen Kumar V."/>
        </authorList>
    </citation>
    <scope>NUCLEOTIDE SEQUENCE [LARGE SCALE GENOMIC DNA]</scope>
    <source>
        <strain evidence="9 10">K219</strain>
    </source>
</reference>
<dbReference type="InterPro" id="IPR011541">
    <property type="entry name" value="Ni/Co_transpt_high_affinity"/>
</dbReference>
<dbReference type="GO" id="GO:0015099">
    <property type="term" value="F:nickel cation transmembrane transporter activity"/>
    <property type="evidence" value="ECO:0007669"/>
    <property type="project" value="UniProtKB-UniRule"/>
</dbReference>
<gene>
    <name evidence="9" type="ORF">IUJ34_18315</name>
</gene>
<accession>A0A7S9E1N5</accession>